<dbReference type="InterPro" id="IPR052851">
    <property type="entry name" value="GCD1_mitochondrial"/>
</dbReference>
<name>A0ABD3DX56_9LAMI</name>
<feature type="compositionally biased region" description="Polar residues" evidence="1">
    <location>
        <begin position="221"/>
        <end position="231"/>
    </location>
</feature>
<dbReference type="PANTHER" id="PTHR35476">
    <property type="entry name" value="MUCIN-LIKE PROTEIN"/>
    <property type="match status" value="1"/>
</dbReference>
<dbReference type="PANTHER" id="PTHR35476:SF2">
    <property type="entry name" value="MUCIN-LIKE PROTEIN"/>
    <property type="match status" value="1"/>
</dbReference>
<evidence type="ECO:0008006" key="4">
    <source>
        <dbReference type="Google" id="ProtNLM"/>
    </source>
</evidence>
<comment type="caution">
    <text evidence="2">The sequence shown here is derived from an EMBL/GenBank/DDBJ whole genome shotgun (WGS) entry which is preliminary data.</text>
</comment>
<dbReference type="EMBL" id="JAVIJP010000013">
    <property type="protein sequence ID" value="KAL3646499.1"/>
    <property type="molecule type" value="Genomic_DNA"/>
</dbReference>
<dbReference type="Proteomes" id="UP001632038">
    <property type="component" value="Unassembled WGS sequence"/>
</dbReference>
<protein>
    <recommendedName>
        <fullName evidence="4">Mucin-like protein</fullName>
    </recommendedName>
</protein>
<feature type="region of interest" description="Disordered" evidence="1">
    <location>
        <begin position="1"/>
        <end position="44"/>
    </location>
</feature>
<proteinExistence type="predicted"/>
<evidence type="ECO:0000313" key="2">
    <source>
        <dbReference type="EMBL" id="KAL3646499.1"/>
    </source>
</evidence>
<dbReference type="AlphaFoldDB" id="A0ABD3DX56"/>
<feature type="compositionally biased region" description="Basic and acidic residues" evidence="1">
    <location>
        <begin position="16"/>
        <end position="29"/>
    </location>
</feature>
<feature type="region of interest" description="Disordered" evidence="1">
    <location>
        <begin position="194"/>
        <end position="231"/>
    </location>
</feature>
<organism evidence="2 3">
    <name type="scientific">Castilleja foliolosa</name>
    <dbReference type="NCBI Taxonomy" id="1961234"/>
    <lineage>
        <taxon>Eukaryota</taxon>
        <taxon>Viridiplantae</taxon>
        <taxon>Streptophyta</taxon>
        <taxon>Embryophyta</taxon>
        <taxon>Tracheophyta</taxon>
        <taxon>Spermatophyta</taxon>
        <taxon>Magnoliopsida</taxon>
        <taxon>eudicotyledons</taxon>
        <taxon>Gunneridae</taxon>
        <taxon>Pentapetalae</taxon>
        <taxon>asterids</taxon>
        <taxon>lamiids</taxon>
        <taxon>Lamiales</taxon>
        <taxon>Orobanchaceae</taxon>
        <taxon>Pedicularideae</taxon>
        <taxon>Castillejinae</taxon>
        <taxon>Castilleja</taxon>
    </lineage>
</organism>
<reference evidence="3" key="1">
    <citation type="journal article" date="2024" name="IScience">
        <title>Strigolactones Initiate the Formation of Haustorium-like Structures in Castilleja.</title>
        <authorList>
            <person name="Buerger M."/>
            <person name="Peterson D."/>
            <person name="Chory J."/>
        </authorList>
    </citation>
    <scope>NUCLEOTIDE SEQUENCE [LARGE SCALE GENOMIC DNA]</scope>
</reference>
<evidence type="ECO:0000256" key="1">
    <source>
        <dbReference type="SAM" id="MobiDB-lite"/>
    </source>
</evidence>
<gene>
    <name evidence="2" type="ORF">CASFOL_011679</name>
</gene>
<sequence>MDPETQAFVEDMNDNWDQRKGKSVKKDANLNDVSSGGSASSSSSLYSLENIKRDYRLTKQKIHAGLWVKEIEKLEEAKLGNSIYGGDDIEKLLDSASEIFDSANNNNDFGDPKIADSEFKNKPDGWETTAKSADGNVWDMSQREEDILVQEFERRIAFNKFQIASFIKTHIFSRRRPIDGWKYMIEEIGPNARNGKGSVSRLASVSDESTQPFREEKPGTFASTYSSSKGR</sequence>
<keyword evidence="3" id="KW-1185">Reference proteome</keyword>
<feature type="compositionally biased region" description="Polar residues" evidence="1">
    <location>
        <begin position="201"/>
        <end position="212"/>
    </location>
</feature>
<feature type="compositionally biased region" description="Low complexity" evidence="1">
    <location>
        <begin position="34"/>
        <end position="44"/>
    </location>
</feature>
<accession>A0ABD3DX56</accession>
<evidence type="ECO:0000313" key="3">
    <source>
        <dbReference type="Proteomes" id="UP001632038"/>
    </source>
</evidence>